<protein>
    <submittedName>
        <fullName evidence="2">Uncharacterized protein</fullName>
    </submittedName>
</protein>
<evidence type="ECO:0000313" key="3">
    <source>
        <dbReference type="Proteomes" id="UP000053201"/>
    </source>
</evidence>
<feature type="compositionally biased region" description="Acidic residues" evidence="1">
    <location>
        <begin position="106"/>
        <end position="117"/>
    </location>
</feature>
<dbReference type="Proteomes" id="UP000053201">
    <property type="component" value="Unassembled WGS sequence"/>
</dbReference>
<sequence length="199" mass="22310">MSMSKSQWGQATSYVGGLLHPLARRAIKTELEDLTFEQSECLLENITDNKKRVKKDKGLLRSLKGHLGRLLERKEREEDKWKSSSLKLKRKFKDFESDGETLSSGSDDDSDDADDSDYSPQKAKRRCVKRSSPEHDGEPANLEPSLMERLERQQMQINALLAASTPKRRKSVKAKVSDQDIVHADVINPPDVGSSSAAA</sequence>
<proteinExistence type="predicted"/>
<dbReference type="VEuPathDB" id="FungiDB:SPPG_09281"/>
<gene>
    <name evidence="2" type="ORF">SPPG_09281</name>
</gene>
<feature type="region of interest" description="Disordered" evidence="1">
    <location>
        <begin position="95"/>
        <end position="151"/>
    </location>
</feature>
<keyword evidence="3" id="KW-1185">Reference proteome</keyword>
<dbReference type="InParanoid" id="A0A0L0HDZ2"/>
<dbReference type="RefSeq" id="XP_016607271.1">
    <property type="nucleotide sequence ID" value="XM_016757439.1"/>
</dbReference>
<dbReference type="GeneID" id="27692406"/>
<name>A0A0L0HDZ2_SPIPD</name>
<evidence type="ECO:0000256" key="1">
    <source>
        <dbReference type="SAM" id="MobiDB-lite"/>
    </source>
</evidence>
<evidence type="ECO:0000313" key="2">
    <source>
        <dbReference type="EMBL" id="KNC99231.1"/>
    </source>
</evidence>
<reference evidence="2 3" key="1">
    <citation type="submission" date="2009-08" db="EMBL/GenBank/DDBJ databases">
        <title>The Genome Sequence of Spizellomyces punctatus strain DAOM BR117.</title>
        <authorList>
            <consortium name="The Broad Institute Genome Sequencing Platform"/>
            <person name="Russ C."/>
            <person name="Cuomo C."/>
            <person name="Shea T."/>
            <person name="Young S.K."/>
            <person name="Zeng Q."/>
            <person name="Koehrsen M."/>
            <person name="Haas B."/>
            <person name="Borodovsky M."/>
            <person name="Guigo R."/>
            <person name="Alvarado L."/>
            <person name="Berlin A."/>
            <person name="Bochicchio J."/>
            <person name="Borenstein D."/>
            <person name="Chapman S."/>
            <person name="Chen Z."/>
            <person name="Engels R."/>
            <person name="Freedman E."/>
            <person name="Gellesch M."/>
            <person name="Goldberg J."/>
            <person name="Griggs A."/>
            <person name="Gujja S."/>
            <person name="Heiman D."/>
            <person name="Hepburn T."/>
            <person name="Howarth C."/>
            <person name="Jen D."/>
            <person name="Larson L."/>
            <person name="Lewis B."/>
            <person name="Mehta T."/>
            <person name="Park D."/>
            <person name="Pearson M."/>
            <person name="Roberts A."/>
            <person name="Saif S."/>
            <person name="Shenoy N."/>
            <person name="Sisk P."/>
            <person name="Stolte C."/>
            <person name="Sykes S."/>
            <person name="Thomson T."/>
            <person name="Walk T."/>
            <person name="White J."/>
            <person name="Yandava C."/>
            <person name="Burger G."/>
            <person name="Gray M.W."/>
            <person name="Holland P.W.H."/>
            <person name="King N."/>
            <person name="Lang F.B.F."/>
            <person name="Roger A.J."/>
            <person name="Ruiz-Trillo I."/>
            <person name="Lander E."/>
            <person name="Nusbaum C."/>
        </authorList>
    </citation>
    <scope>NUCLEOTIDE SEQUENCE [LARGE SCALE GENOMIC DNA]</scope>
    <source>
        <strain evidence="2 3">DAOM BR117</strain>
    </source>
</reference>
<accession>A0A0L0HDZ2</accession>
<organism evidence="2 3">
    <name type="scientific">Spizellomyces punctatus (strain DAOM BR117)</name>
    <dbReference type="NCBI Taxonomy" id="645134"/>
    <lineage>
        <taxon>Eukaryota</taxon>
        <taxon>Fungi</taxon>
        <taxon>Fungi incertae sedis</taxon>
        <taxon>Chytridiomycota</taxon>
        <taxon>Chytridiomycota incertae sedis</taxon>
        <taxon>Chytridiomycetes</taxon>
        <taxon>Spizellomycetales</taxon>
        <taxon>Spizellomycetaceae</taxon>
        <taxon>Spizellomyces</taxon>
    </lineage>
</organism>
<dbReference type="AlphaFoldDB" id="A0A0L0HDZ2"/>
<dbReference type="EMBL" id="KQ257458">
    <property type="protein sequence ID" value="KNC99231.1"/>
    <property type="molecule type" value="Genomic_DNA"/>
</dbReference>